<evidence type="ECO:0000256" key="1">
    <source>
        <dbReference type="ARBA" id="ARBA00006484"/>
    </source>
</evidence>
<dbReference type="InterPro" id="IPR036291">
    <property type="entry name" value="NAD(P)-bd_dom_sf"/>
</dbReference>
<dbReference type="Gene3D" id="3.40.50.720">
    <property type="entry name" value="NAD(P)-binding Rossmann-like Domain"/>
    <property type="match status" value="1"/>
</dbReference>
<evidence type="ECO:0000256" key="2">
    <source>
        <dbReference type="ARBA" id="ARBA00023002"/>
    </source>
</evidence>
<dbReference type="SUPFAM" id="SSF51735">
    <property type="entry name" value="NAD(P)-binding Rossmann-fold domains"/>
    <property type="match status" value="1"/>
</dbReference>
<accession>A0A212KA51</accession>
<keyword evidence="2 3" id="KW-0560">Oxidoreductase</keyword>
<dbReference type="PRINTS" id="PR00081">
    <property type="entry name" value="GDHRDH"/>
</dbReference>
<dbReference type="EC" id="1.1.1.100" evidence="3"/>
<protein>
    <submittedName>
        <fullName evidence="3">3-oxoacyl-(Acyl-carrier-protein) reductase FabG</fullName>
        <ecNumber evidence="3">1.1.1.100</ecNumber>
    </submittedName>
</protein>
<dbReference type="InterPro" id="IPR002347">
    <property type="entry name" value="SDR_fam"/>
</dbReference>
<dbReference type="NCBIfam" id="NF005559">
    <property type="entry name" value="PRK07231.1"/>
    <property type="match status" value="1"/>
</dbReference>
<proteinExistence type="inferred from homology"/>
<dbReference type="FunFam" id="3.40.50.720:FF:000173">
    <property type="entry name" value="3-oxoacyl-[acyl-carrier protein] reductase"/>
    <property type="match status" value="1"/>
</dbReference>
<comment type="similarity">
    <text evidence="1">Belongs to the short-chain dehydrogenases/reductases (SDR) family.</text>
</comment>
<dbReference type="PRINTS" id="PR00080">
    <property type="entry name" value="SDRFAMILY"/>
</dbReference>
<dbReference type="GO" id="GO:0048038">
    <property type="term" value="F:quinone binding"/>
    <property type="evidence" value="ECO:0007669"/>
    <property type="project" value="TreeGrafter"/>
</dbReference>
<dbReference type="Pfam" id="PF13561">
    <property type="entry name" value="adh_short_C2"/>
    <property type="match status" value="1"/>
</dbReference>
<dbReference type="GO" id="GO:0006633">
    <property type="term" value="P:fatty acid biosynthetic process"/>
    <property type="evidence" value="ECO:0007669"/>
    <property type="project" value="TreeGrafter"/>
</dbReference>
<name>A0A212KA51_9DELT</name>
<organism evidence="3">
    <name type="scientific">uncultured delta proteobacterium</name>
    <dbReference type="NCBI Taxonomy" id="34034"/>
    <lineage>
        <taxon>Bacteria</taxon>
        <taxon>Deltaproteobacteria</taxon>
        <taxon>environmental samples</taxon>
    </lineage>
</organism>
<dbReference type="AlphaFoldDB" id="A0A212KA51"/>
<evidence type="ECO:0000313" key="3">
    <source>
        <dbReference type="EMBL" id="SBW08563.1"/>
    </source>
</evidence>
<gene>
    <name evidence="3" type="primary">fabG</name>
    <name evidence="3" type="ORF">KL86DPRO_40130</name>
</gene>
<reference evidence="3" key="1">
    <citation type="submission" date="2016-04" db="EMBL/GenBank/DDBJ databases">
        <authorList>
            <person name="Evans L.H."/>
            <person name="Alamgir A."/>
            <person name="Owens N."/>
            <person name="Weber N.D."/>
            <person name="Virtaneva K."/>
            <person name="Barbian K."/>
            <person name="Babar A."/>
            <person name="Rosenke K."/>
        </authorList>
    </citation>
    <scope>NUCLEOTIDE SEQUENCE</scope>
    <source>
        <strain evidence="3">86</strain>
    </source>
</reference>
<dbReference type="GO" id="GO:0004316">
    <property type="term" value="F:3-oxoacyl-[acyl-carrier-protein] reductase (NADPH) activity"/>
    <property type="evidence" value="ECO:0007669"/>
    <property type="project" value="UniProtKB-EC"/>
</dbReference>
<dbReference type="PANTHER" id="PTHR42760">
    <property type="entry name" value="SHORT-CHAIN DEHYDROGENASES/REDUCTASES FAMILY MEMBER"/>
    <property type="match status" value="1"/>
</dbReference>
<dbReference type="EMBL" id="FLUQ01000004">
    <property type="protein sequence ID" value="SBW08563.1"/>
    <property type="molecule type" value="Genomic_DNA"/>
</dbReference>
<dbReference type="NCBIfam" id="NF009466">
    <property type="entry name" value="PRK12826.1-2"/>
    <property type="match status" value="1"/>
</dbReference>
<dbReference type="PANTHER" id="PTHR42760:SF133">
    <property type="entry name" value="3-OXOACYL-[ACYL-CARRIER-PROTEIN] REDUCTASE"/>
    <property type="match status" value="1"/>
</dbReference>
<sequence>MDLGLKGKVVVITGSARGIGYACAEVFAEEGACVCINDINAEDGETAARTLSGKGFSAFFTPGNVAVEADVKALFRTAHERFGSIDILVNNAAISPKTQFEDLTAEEFQRVLQVNLTGAFLCSREAVTYMKEKRWGRIVNLSSMAGRFGANHAALHYSSSKAGILGMTMTLGKKLGKHNITVNSVAPGRIDTILTQVLPEDVRADIISQIPLGRLGTCREVANVVAFLASEPGGYVTGANVDIMGGYIA</sequence>